<dbReference type="AlphaFoldDB" id="A0ABD0UH42"/>
<dbReference type="Proteomes" id="UP001552299">
    <property type="component" value="Unassembled WGS sequence"/>
</dbReference>
<proteinExistence type="predicted"/>
<dbReference type="EMBL" id="JANQDX010000015">
    <property type="protein sequence ID" value="KAL0911810.1"/>
    <property type="molecule type" value="Genomic_DNA"/>
</dbReference>
<gene>
    <name evidence="1" type="ORF">M5K25_019976</name>
</gene>
<sequence length="160" mass="18288">MKNITAFIREIFMNNHDMVRMMLSSSPKKKLTLLLKIGNYLWLATRLGEDLSIRPYLQQSVRLGSSKIEAEITLAHVYEQFAYLLEIKPFLVLAFAALFSLCQARASSISRLAVYLLRIESCVSLVGVPPIPYTFFFMLMDGLIAEPVYQDNMIEQLSDK</sequence>
<evidence type="ECO:0000313" key="2">
    <source>
        <dbReference type="Proteomes" id="UP001552299"/>
    </source>
</evidence>
<protein>
    <submittedName>
        <fullName evidence="1">Uncharacterized protein</fullName>
    </submittedName>
</protein>
<organism evidence="1 2">
    <name type="scientific">Dendrobium thyrsiflorum</name>
    <name type="common">Pinecone-like raceme dendrobium</name>
    <name type="synonym">Orchid</name>
    <dbReference type="NCBI Taxonomy" id="117978"/>
    <lineage>
        <taxon>Eukaryota</taxon>
        <taxon>Viridiplantae</taxon>
        <taxon>Streptophyta</taxon>
        <taxon>Embryophyta</taxon>
        <taxon>Tracheophyta</taxon>
        <taxon>Spermatophyta</taxon>
        <taxon>Magnoliopsida</taxon>
        <taxon>Liliopsida</taxon>
        <taxon>Asparagales</taxon>
        <taxon>Orchidaceae</taxon>
        <taxon>Epidendroideae</taxon>
        <taxon>Malaxideae</taxon>
        <taxon>Dendrobiinae</taxon>
        <taxon>Dendrobium</taxon>
    </lineage>
</organism>
<evidence type="ECO:0000313" key="1">
    <source>
        <dbReference type="EMBL" id="KAL0911810.1"/>
    </source>
</evidence>
<reference evidence="1 2" key="1">
    <citation type="journal article" date="2024" name="Plant Biotechnol. J.">
        <title>Dendrobium thyrsiflorum genome and its molecular insights into genes involved in important horticultural traits.</title>
        <authorList>
            <person name="Chen B."/>
            <person name="Wang J.Y."/>
            <person name="Zheng P.J."/>
            <person name="Li K.L."/>
            <person name="Liang Y.M."/>
            <person name="Chen X.F."/>
            <person name="Zhang C."/>
            <person name="Zhao X."/>
            <person name="He X."/>
            <person name="Zhang G.Q."/>
            <person name="Liu Z.J."/>
            <person name="Xu Q."/>
        </authorList>
    </citation>
    <scope>NUCLEOTIDE SEQUENCE [LARGE SCALE GENOMIC DNA]</scope>
    <source>
        <strain evidence="1">GZMU011</strain>
    </source>
</reference>
<name>A0ABD0UH42_DENTH</name>
<comment type="caution">
    <text evidence="1">The sequence shown here is derived from an EMBL/GenBank/DDBJ whole genome shotgun (WGS) entry which is preliminary data.</text>
</comment>
<keyword evidence="2" id="KW-1185">Reference proteome</keyword>
<accession>A0ABD0UH42</accession>